<dbReference type="Proteomes" id="UP001152484">
    <property type="component" value="Unassembled WGS sequence"/>
</dbReference>
<dbReference type="AlphaFoldDB" id="A0A9P1EIP0"/>
<organism evidence="2 3">
    <name type="scientific">Cuscuta europaea</name>
    <name type="common">European dodder</name>
    <dbReference type="NCBI Taxonomy" id="41803"/>
    <lineage>
        <taxon>Eukaryota</taxon>
        <taxon>Viridiplantae</taxon>
        <taxon>Streptophyta</taxon>
        <taxon>Embryophyta</taxon>
        <taxon>Tracheophyta</taxon>
        <taxon>Spermatophyta</taxon>
        <taxon>Magnoliopsida</taxon>
        <taxon>eudicotyledons</taxon>
        <taxon>Gunneridae</taxon>
        <taxon>Pentapetalae</taxon>
        <taxon>asterids</taxon>
        <taxon>lamiids</taxon>
        <taxon>Solanales</taxon>
        <taxon>Convolvulaceae</taxon>
        <taxon>Cuscuteae</taxon>
        <taxon>Cuscuta</taxon>
        <taxon>Cuscuta subgen. Cuscuta</taxon>
    </lineage>
</organism>
<protein>
    <submittedName>
        <fullName evidence="2">Uncharacterized protein</fullName>
    </submittedName>
</protein>
<accession>A0A9P1EIP0</accession>
<gene>
    <name evidence="2" type="ORF">CEURO_LOCUS17961</name>
</gene>
<evidence type="ECO:0000313" key="2">
    <source>
        <dbReference type="EMBL" id="CAH9108076.1"/>
    </source>
</evidence>
<feature type="region of interest" description="Disordered" evidence="1">
    <location>
        <begin position="39"/>
        <end position="59"/>
    </location>
</feature>
<dbReference type="EMBL" id="CAMAPE010000051">
    <property type="protein sequence ID" value="CAH9108076.1"/>
    <property type="molecule type" value="Genomic_DNA"/>
</dbReference>
<sequence length="123" mass="14388">MFRFYCNPSPGYHYSCIRLFDPQEQQSLYQFYDDRFRPISRRGGGCPHRSQNDPGELRRPRREDSWFILFGNVYNSFTGSSHALVKHSDDARLQILSLPREGAEPGLRRIPFPFILFQASRSG</sequence>
<evidence type="ECO:0000256" key="1">
    <source>
        <dbReference type="SAM" id="MobiDB-lite"/>
    </source>
</evidence>
<proteinExistence type="predicted"/>
<name>A0A9P1EIP0_CUSEU</name>
<keyword evidence="3" id="KW-1185">Reference proteome</keyword>
<comment type="caution">
    <text evidence="2">The sequence shown here is derived from an EMBL/GenBank/DDBJ whole genome shotgun (WGS) entry which is preliminary data.</text>
</comment>
<evidence type="ECO:0000313" key="3">
    <source>
        <dbReference type="Proteomes" id="UP001152484"/>
    </source>
</evidence>
<reference evidence="2" key="1">
    <citation type="submission" date="2022-07" db="EMBL/GenBank/DDBJ databases">
        <authorList>
            <person name="Macas J."/>
            <person name="Novak P."/>
            <person name="Neumann P."/>
        </authorList>
    </citation>
    <scope>NUCLEOTIDE SEQUENCE</scope>
</reference>